<evidence type="ECO:0000256" key="1">
    <source>
        <dbReference type="SAM" id="MobiDB-lite"/>
    </source>
</evidence>
<reference evidence="2" key="1">
    <citation type="journal article" date="2020" name="Stud. Mycol.">
        <title>101 Dothideomycetes genomes: a test case for predicting lifestyles and emergence of pathogens.</title>
        <authorList>
            <person name="Haridas S."/>
            <person name="Albert R."/>
            <person name="Binder M."/>
            <person name="Bloem J."/>
            <person name="Labutti K."/>
            <person name="Salamov A."/>
            <person name="Andreopoulos B."/>
            <person name="Baker S."/>
            <person name="Barry K."/>
            <person name="Bills G."/>
            <person name="Bluhm B."/>
            <person name="Cannon C."/>
            <person name="Castanera R."/>
            <person name="Culley D."/>
            <person name="Daum C."/>
            <person name="Ezra D."/>
            <person name="Gonzalez J."/>
            <person name="Henrissat B."/>
            <person name="Kuo A."/>
            <person name="Liang C."/>
            <person name="Lipzen A."/>
            <person name="Lutzoni F."/>
            <person name="Magnuson J."/>
            <person name="Mondo S."/>
            <person name="Nolan M."/>
            <person name="Ohm R."/>
            <person name="Pangilinan J."/>
            <person name="Park H.-J."/>
            <person name="Ramirez L."/>
            <person name="Alfaro M."/>
            <person name="Sun H."/>
            <person name="Tritt A."/>
            <person name="Yoshinaga Y."/>
            <person name="Zwiers L.-H."/>
            <person name="Turgeon B."/>
            <person name="Goodwin S."/>
            <person name="Spatafora J."/>
            <person name="Crous P."/>
            <person name="Grigoriev I."/>
        </authorList>
    </citation>
    <scope>NUCLEOTIDE SEQUENCE</scope>
    <source>
        <strain evidence="2">CBS 207.26</strain>
    </source>
</reference>
<feature type="compositionally biased region" description="Basic and acidic residues" evidence="1">
    <location>
        <begin position="12"/>
        <end position="21"/>
    </location>
</feature>
<feature type="region of interest" description="Disordered" evidence="1">
    <location>
        <begin position="66"/>
        <end position="98"/>
    </location>
</feature>
<protein>
    <submittedName>
        <fullName evidence="2">Uncharacterized protein</fullName>
    </submittedName>
</protein>
<accession>A0A6A6DDI8</accession>
<feature type="region of interest" description="Disordered" evidence="1">
    <location>
        <begin position="1"/>
        <end position="21"/>
    </location>
</feature>
<dbReference type="AlphaFoldDB" id="A0A6A6DDI8"/>
<dbReference type="Proteomes" id="UP000800200">
    <property type="component" value="Unassembled WGS sequence"/>
</dbReference>
<evidence type="ECO:0000313" key="3">
    <source>
        <dbReference type="Proteomes" id="UP000800200"/>
    </source>
</evidence>
<name>A0A6A6DDI8_9PEZI</name>
<sequence length="151" mass="17082">MSQQCAAGIVAQEKEPRQEARDGALRVLQEGKEGQSKEVAWYRKQHERNSLCVLRLPTEICTQMSGTQKGVQAKAETGVETEENLEQQTTKSQKGGVREQLRNDFQQKRSWMMTVDSEGVGVKMKGDEIRGGRYAGDEVLESRPKDTYTRF</sequence>
<gene>
    <name evidence="2" type="ORF">K469DRAFT_719679</name>
</gene>
<keyword evidence="3" id="KW-1185">Reference proteome</keyword>
<evidence type="ECO:0000313" key="2">
    <source>
        <dbReference type="EMBL" id="KAF2177574.1"/>
    </source>
</evidence>
<proteinExistence type="predicted"/>
<organism evidence="2 3">
    <name type="scientific">Zopfia rhizophila CBS 207.26</name>
    <dbReference type="NCBI Taxonomy" id="1314779"/>
    <lineage>
        <taxon>Eukaryota</taxon>
        <taxon>Fungi</taxon>
        <taxon>Dikarya</taxon>
        <taxon>Ascomycota</taxon>
        <taxon>Pezizomycotina</taxon>
        <taxon>Dothideomycetes</taxon>
        <taxon>Dothideomycetes incertae sedis</taxon>
        <taxon>Zopfiaceae</taxon>
        <taxon>Zopfia</taxon>
    </lineage>
</organism>
<dbReference type="EMBL" id="ML994686">
    <property type="protein sequence ID" value="KAF2177574.1"/>
    <property type="molecule type" value="Genomic_DNA"/>
</dbReference>